<dbReference type="PANTHER" id="PTHR43409">
    <property type="entry name" value="ANAEROBIC MAGNESIUM-PROTOPORPHYRIN IX MONOMETHYL ESTER CYCLASE-RELATED"/>
    <property type="match status" value="1"/>
</dbReference>
<dbReference type="InterPro" id="IPR006638">
    <property type="entry name" value="Elp3/MiaA/NifB-like_rSAM"/>
</dbReference>
<evidence type="ECO:0000256" key="5">
    <source>
        <dbReference type="ARBA" id="ARBA00023014"/>
    </source>
</evidence>
<dbReference type="SMART" id="SM00729">
    <property type="entry name" value="Elp3"/>
    <property type="match status" value="1"/>
</dbReference>
<dbReference type="EMBL" id="MEZX01000002">
    <property type="protein sequence ID" value="OGD64797.1"/>
    <property type="molecule type" value="Genomic_DNA"/>
</dbReference>
<comment type="cofactor">
    <cofactor evidence="1">
        <name>[4Fe-4S] cluster</name>
        <dbReference type="ChEBI" id="CHEBI:49883"/>
    </cofactor>
</comment>
<dbReference type="InterPro" id="IPR007197">
    <property type="entry name" value="rSAM"/>
</dbReference>
<dbReference type="SUPFAM" id="SSF102114">
    <property type="entry name" value="Radical SAM enzymes"/>
    <property type="match status" value="1"/>
</dbReference>
<evidence type="ECO:0000313" key="7">
    <source>
        <dbReference type="EMBL" id="OGD64797.1"/>
    </source>
</evidence>
<protein>
    <recommendedName>
        <fullName evidence="6">Elp3/MiaA/NifB-like radical SAM core domain-containing protein</fullName>
    </recommendedName>
</protein>
<evidence type="ECO:0000313" key="8">
    <source>
        <dbReference type="Proteomes" id="UP000177481"/>
    </source>
</evidence>
<dbReference type="GO" id="GO:0046872">
    <property type="term" value="F:metal ion binding"/>
    <property type="evidence" value="ECO:0007669"/>
    <property type="project" value="UniProtKB-KW"/>
</dbReference>
<evidence type="ECO:0000259" key="6">
    <source>
        <dbReference type="SMART" id="SM00729"/>
    </source>
</evidence>
<sequence>MRTIFHILLAVVVVCSLFQVNTVVPEYKMYGSAEFIHYDASTNEFVNNDPGLAMWRASGDVIPNTHPGCFKRVPAKEQLNITFRPNGPMWRRAWPLFLVGMATLRPIYVHARPDRAYEERFDTLLMVNGSVAVLNQVTIDLLGYPGLAIDETFVSSDVAEGEERPWLLNYLRNHIQEVLDAGDEPVIFCTLLSYNACGSLDLLRQLKADFGDKLRTGVGGQLVRVCPSAYLSQPYIDHVGVGDAEAVLGELLLNGKKFAEGYKPVTREDHYALPHYDNLLALPERLTEMSHYDFGPMVAPRMLITESCRGCAWANAVGAACPFCSLQGVEWIARFRNFEDHFAIERELVEKYGANWLFDVSNQWIPEMGSAQRMWLESYIKAKKKYGGPEVGRYVYLTAGSINEHTAPLLPQTGVKVAYVGIDGWDKETKRALGKQVTNDRRMLQLARDNGIFIRTSMVIGSGLTLDNIEELPRYVKATLDEFGGNTILSWGNFIEIVLPGSQDWSDFRKLAYQNGLTDVQDLYRSFETNGCLTLDEQDKLNELRIRHTQPQVAYEQVLEAARLAEEAALQSLAYSTTIRHGDKLMRKD</sequence>
<feature type="domain" description="Elp3/MiaA/NifB-like radical SAM core" evidence="6">
    <location>
        <begin position="301"/>
        <end position="522"/>
    </location>
</feature>
<keyword evidence="2" id="KW-0949">S-adenosyl-L-methionine</keyword>
<evidence type="ECO:0000256" key="1">
    <source>
        <dbReference type="ARBA" id="ARBA00001966"/>
    </source>
</evidence>
<evidence type="ECO:0000256" key="2">
    <source>
        <dbReference type="ARBA" id="ARBA00022691"/>
    </source>
</evidence>
<dbReference type="Proteomes" id="UP000177481">
    <property type="component" value="Unassembled WGS sequence"/>
</dbReference>
<keyword evidence="4" id="KW-0408">Iron</keyword>
<evidence type="ECO:0000256" key="3">
    <source>
        <dbReference type="ARBA" id="ARBA00022723"/>
    </source>
</evidence>
<keyword evidence="3" id="KW-0479">Metal-binding</keyword>
<gene>
    <name evidence="7" type="ORF">A3A71_02005</name>
</gene>
<comment type="caution">
    <text evidence="7">The sequence shown here is derived from an EMBL/GenBank/DDBJ whole genome shotgun (WGS) entry which is preliminary data.</text>
</comment>
<proteinExistence type="predicted"/>
<dbReference type="PANTHER" id="PTHR43409:SF7">
    <property type="entry name" value="BLL1977 PROTEIN"/>
    <property type="match status" value="1"/>
</dbReference>
<evidence type="ECO:0000256" key="4">
    <source>
        <dbReference type="ARBA" id="ARBA00023004"/>
    </source>
</evidence>
<dbReference type="AlphaFoldDB" id="A0A1F5EBL0"/>
<dbReference type="GO" id="GO:0003824">
    <property type="term" value="F:catalytic activity"/>
    <property type="evidence" value="ECO:0007669"/>
    <property type="project" value="InterPro"/>
</dbReference>
<dbReference type="GO" id="GO:0005829">
    <property type="term" value="C:cytosol"/>
    <property type="evidence" value="ECO:0007669"/>
    <property type="project" value="TreeGrafter"/>
</dbReference>
<dbReference type="SFLD" id="SFLDS00029">
    <property type="entry name" value="Radical_SAM"/>
    <property type="match status" value="1"/>
</dbReference>
<dbReference type="Pfam" id="PF04055">
    <property type="entry name" value="Radical_SAM"/>
    <property type="match status" value="1"/>
</dbReference>
<organism evidence="7 8">
    <name type="scientific">Candidatus Berkelbacteria bacterium RIFCSPLOWO2_01_FULL_50_28</name>
    <dbReference type="NCBI Taxonomy" id="1797471"/>
    <lineage>
        <taxon>Bacteria</taxon>
        <taxon>Candidatus Berkelbacteria</taxon>
    </lineage>
</organism>
<dbReference type="GO" id="GO:0051536">
    <property type="term" value="F:iron-sulfur cluster binding"/>
    <property type="evidence" value="ECO:0007669"/>
    <property type="project" value="UniProtKB-KW"/>
</dbReference>
<keyword evidence="5" id="KW-0411">Iron-sulfur</keyword>
<reference evidence="7 8" key="1">
    <citation type="journal article" date="2016" name="Nat. Commun.">
        <title>Thousands of microbial genomes shed light on interconnected biogeochemical processes in an aquifer system.</title>
        <authorList>
            <person name="Anantharaman K."/>
            <person name="Brown C.T."/>
            <person name="Hug L.A."/>
            <person name="Sharon I."/>
            <person name="Castelle C.J."/>
            <person name="Probst A.J."/>
            <person name="Thomas B.C."/>
            <person name="Singh A."/>
            <person name="Wilkins M.J."/>
            <person name="Karaoz U."/>
            <person name="Brodie E.L."/>
            <person name="Williams K.H."/>
            <person name="Hubbard S.S."/>
            <person name="Banfield J.F."/>
        </authorList>
    </citation>
    <scope>NUCLEOTIDE SEQUENCE [LARGE SCALE GENOMIC DNA]</scope>
</reference>
<dbReference type="InterPro" id="IPR051198">
    <property type="entry name" value="BchE-like"/>
</dbReference>
<dbReference type="SFLD" id="SFLDG01082">
    <property type="entry name" value="B12-binding_domain_containing"/>
    <property type="match status" value="1"/>
</dbReference>
<dbReference type="InterPro" id="IPR058240">
    <property type="entry name" value="rSAM_sf"/>
</dbReference>
<name>A0A1F5EBL0_9BACT</name>
<accession>A0A1F5EBL0</accession>